<keyword evidence="1" id="KW-0812">Transmembrane</keyword>
<proteinExistence type="predicted"/>
<dbReference type="Gene3D" id="1.10.287.210">
    <property type="match status" value="1"/>
</dbReference>
<dbReference type="InterPro" id="IPR018154">
    <property type="entry name" value="TLV/ENV_coat_polyprotein"/>
</dbReference>
<dbReference type="GeneTree" id="ENSGT00530000064449"/>
<feature type="transmembrane region" description="Helical" evidence="1">
    <location>
        <begin position="524"/>
        <end position="546"/>
    </location>
</feature>
<evidence type="ECO:0000256" key="1">
    <source>
        <dbReference type="SAM" id="Phobius"/>
    </source>
</evidence>
<keyword evidence="3" id="KW-1185">Reference proteome</keyword>
<name>A0A3B4YA05_SERLL</name>
<dbReference type="SUPFAM" id="SSF58069">
    <property type="entry name" value="Virus ectodomain"/>
    <property type="match status" value="1"/>
</dbReference>
<dbReference type="Ensembl" id="ENSSLDT00000027118.1">
    <property type="protein sequence ID" value="ENSSLDP00000026312.1"/>
    <property type="gene ID" value="ENSSLDG00000020443.1"/>
</dbReference>
<reference evidence="2" key="2">
    <citation type="submission" date="2025-09" db="UniProtKB">
        <authorList>
            <consortium name="Ensembl"/>
        </authorList>
    </citation>
    <scope>IDENTIFICATION</scope>
</reference>
<dbReference type="CDD" id="cd09951">
    <property type="entry name" value="HERV-Rb-like_HR1-HR2"/>
    <property type="match status" value="1"/>
</dbReference>
<protein>
    <submittedName>
        <fullName evidence="2">Uncharacterized protein</fullName>
    </submittedName>
</protein>
<dbReference type="STRING" id="1841481.ENSSLDP00000026312"/>
<dbReference type="Proteomes" id="UP000261360">
    <property type="component" value="Unplaced"/>
</dbReference>
<reference evidence="2" key="1">
    <citation type="submission" date="2025-08" db="UniProtKB">
        <authorList>
            <consortium name="Ensembl"/>
        </authorList>
    </citation>
    <scope>IDENTIFICATION</scope>
</reference>
<evidence type="ECO:0000313" key="2">
    <source>
        <dbReference type="Ensembl" id="ENSSLDP00000026312.1"/>
    </source>
</evidence>
<dbReference type="Pfam" id="PF00429">
    <property type="entry name" value="TLV_coat"/>
    <property type="match status" value="1"/>
</dbReference>
<sequence length="592" mass="65577">MRKLTLFILSWAVVTMTFLWALIHLYTTGSTKLTVILIPYSALLRSGFTEGPHFDYYASIGGNWADVIGETGHDWSDYSLEAALSHRRYFNMTKTDRGLVLTYNTTIKMCLTLSLWQYVSGRDPRCVVALCYDPTQKVPSVSVLAQEQGGQIFVLSSDNSRNPVDELFHITTGISANNNNWLLLAEQSANSTDSSCVVCLGARPVLKVIPASLPATCLLDVMTHSVPTNTNCSVWDTIYPVTDATTSKPVFSTDIASSNFTCISLIATGPKIGSLDPSSCAENVSVPVGYSPIARADIWWWCGEDKIYDRLPRNVSGHCALISLLLPVNIYPITAKELMQRFNTLLPTNWGGRTRRSANNPWLHADDPTYIDPIGVPRGVPDEYKLADQIAAGFESSICWWCTTNKNVDRINYVHYNVQRLGNQTEEGFRAVHEQLRATSLMTFQNRIAVDMLLAEKGGVCAIFGDQCCTFIPNNTAPEGRLTKAIEGLRTLNKKMKDHSGVDTSMWDRWMDAFGRYKSLVSSLLISVAVFASILTLCGCCCIPCVRSLANRVITTAIEGKAPLHQMMPLIPVTEDTSDVDEDETDHSMFRV</sequence>
<keyword evidence="1" id="KW-0472">Membrane</keyword>
<organism evidence="2 3">
    <name type="scientific">Seriola lalandi dorsalis</name>
    <dbReference type="NCBI Taxonomy" id="1841481"/>
    <lineage>
        <taxon>Eukaryota</taxon>
        <taxon>Metazoa</taxon>
        <taxon>Chordata</taxon>
        <taxon>Craniata</taxon>
        <taxon>Vertebrata</taxon>
        <taxon>Euteleostomi</taxon>
        <taxon>Actinopterygii</taxon>
        <taxon>Neopterygii</taxon>
        <taxon>Teleostei</taxon>
        <taxon>Neoteleostei</taxon>
        <taxon>Acanthomorphata</taxon>
        <taxon>Carangaria</taxon>
        <taxon>Carangiformes</taxon>
        <taxon>Carangidae</taxon>
        <taxon>Seriola</taxon>
    </lineage>
</organism>
<dbReference type="PANTHER" id="PTHR10424:SF80">
    <property type="entry name" value="ENVELOPE GLYCOPROTEIN"/>
    <property type="match status" value="1"/>
</dbReference>
<evidence type="ECO:0000313" key="3">
    <source>
        <dbReference type="Proteomes" id="UP000261360"/>
    </source>
</evidence>
<dbReference type="AlphaFoldDB" id="A0A3B4YA05"/>
<accession>A0A3B4YA05</accession>
<dbReference type="PANTHER" id="PTHR10424">
    <property type="entry name" value="VIRAL ENVELOPE PROTEIN"/>
    <property type="match status" value="1"/>
</dbReference>
<keyword evidence="1" id="KW-1133">Transmembrane helix</keyword>